<sequence length="366" mass="43079">MRPHSTHENDTVDSMDNITNEPPLQDQVAEAMDIDSKVIETEEDSIERLDKVSKEQWQTKLRIAIPPVKTLAIEQYYKDPHIYVPEIPEDLKLARFFDLYNHISRRNFKAIPKKSETEDEKEDAFDFLINRAIFYYGVDNRHSFSSHSSRTRYNIFLMAFVMAYDFDRQYCEPECESFVYAYMEAWLEGLVTHPDPGKHSFQKREEFLSLWANPESADRDFDLITFSGPMAKNMHLVIKVLYKKKDEIPAFPEESDIIDKCLRGEFTKSELKAYAPRVALRYLITLMKEAKDQLQEINQYHQGVSASAKDEKINLADVQWQSEVRKIAYAQTLLVCDITYNEAIANDQYRSLHRFDKPYPRPQRKR</sequence>
<protein>
    <submittedName>
        <fullName evidence="2">Uncharacterized protein</fullName>
    </submittedName>
</protein>
<comment type="caution">
    <text evidence="2">The sequence shown here is derived from an EMBL/GenBank/DDBJ whole genome shotgun (WGS) entry which is preliminary data.</text>
</comment>
<dbReference type="EMBL" id="CAOQHR010000013">
    <property type="protein sequence ID" value="CAI6342561.1"/>
    <property type="molecule type" value="Genomic_DNA"/>
</dbReference>
<evidence type="ECO:0000313" key="2">
    <source>
        <dbReference type="EMBL" id="CAI6342561.1"/>
    </source>
</evidence>
<accession>A0A9W4XXF3</accession>
<dbReference type="OrthoDB" id="3801165at2759"/>
<organism evidence="2 3">
    <name type="scientific">Periconia digitata</name>
    <dbReference type="NCBI Taxonomy" id="1303443"/>
    <lineage>
        <taxon>Eukaryota</taxon>
        <taxon>Fungi</taxon>
        <taxon>Dikarya</taxon>
        <taxon>Ascomycota</taxon>
        <taxon>Pezizomycotina</taxon>
        <taxon>Dothideomycetes</taxon>
        <taxon>Pleosporomycetidae</taxon>
        <taxon>Pleosporales</taxon>
        <taxon>Massarineae</taxon>
        <taxon>Periconiaceae</taxon>
        <taxon>Periconia</taxon>
    </lineage>
</organism>
<reference evidence="2" key="1">
    <citation type="submission" date="2023-01" db="EMBL/GenBank/DDBJ databases">
        <authorList>
            <person name="Van Ghelder C."/>
            <person name="Rancurel C."/>
        </authorList>
    </citation>
    <scope>NUCLEOTIDE SEQUENCE</scope>
    <source>
        <strain evidence="2">CNCM I-4278</strain>
    </source>
</reference>
<feature type="compositionally biased region" description="Polar residues" evidence="1">
    <location>
        <begin position="12"/>
        <end position="22"/>
    </location>
</feature>
<dbReference type="Proteomes" id="UP001152607">
    <property type="component" value="Unassembled WGS sequence"/>
</dbReference>
<feature type="region of interest" description="Disordered" evidence="1">
    <location>
        <begin position="1"/>
        <end position="22"/>
    </location>
</feature>
<evidence type="ECO:0000313" key="3">
    <source>
        <dbReference type="Proteomes" id="UP001152607"/>
    </source>
</evidence>
<feature type="compositionally biased region" description="Basic and acidic residues" evidence="1">
    <location>
        <begin position="1"/>
        <end position="10"/>
    </location>
</feature>
<proteinExistence type="predicted"/>
<name>A0A9W4XXF3_9PLEO</name>
<keyword evidence="3" id="KW-1185">Reference proteome</keyword>
<gene>
    <name evidence="2" type="ORF">PDIGIT_LOCUS15770</name>
</gene>
<dbReference type="AlphaFoldDB" id="A0A9W4XXF3"/>
<evidence type="ECO:0000256" key="1">
    <source>
        <dbReference type="SAM" id="MobiDB-lite"/>
    </source>
</evidence>